<evidence type="ECO:0000313" key="2">
    <source>
        <dbReference type="Proteomes" id="UP000198620"/>
    </source>
</evidence>
<proteinExistence type="predicted"/>
<evidence type="ECO:0000313" key="1">
    <source>
        <dbReference type="EMBL" id="SEK57541.1"/>
    </source>
</evidence>
<name>A0A1H7I4Q4_9PROT</name>
<dbReference type="EMBL" id="FOBH01000002">
    <property type="protein sequence ID" value="SEK57541.1"/>
    <property type="molecule type" value="Genomic_DNA"/>
</dbReference>
<sequence>MWPSIYYSYREINAAYCRMRQYAALIDCDGKGSDLTRRTASREGRVMVLAFLQERALKVAVLPVAAR</sequence>
<keyword evidence="2" id="KW-1185">Reference proteome</keyword>
<organism evidence="1 2">
    <name type="scientific">Nitrosovibrio tenuis</name>
    <dbReference type="NCBI Taxonomy" id="1233"/>
    <lineage>
        <taxon>Bacteria</taxon>
        <taxon>Pseudomonadati</taxon>
        <taxon>Pseudomonadota</taxon>
        <taxon>Betaproteobacteria</taxon>
        <taxon>Nitrosomonadales</taxon>
        <taxon>Nitrosomonadaceae</taxon>
        <taxon>Nitrosovibrio</taxon>
    </lineage>
</organism>
<dbReference type="Proteomes" id="UP000198620">
    <property type="component" value="Unassembled WGS sequence"/>
</dbReference>
<reference evidence="1 2" key="1">
    <citation type="submission" date="2016-10" db="EMBL/GenBank/DDBJ databases">
        <authorList>
            <person name="de Groot N.N."/>
        </authorList>
    </citation>
    <scope>NUCLEOTIDE SEQUENCE [LARGE SCALE GENOMIC DNA]</scope>
    <source>
        <strain evidence="1 2">Nv1</strain>
    </source>
</reference>
<dbReference type="AlphaFoldDB" id="A0A1H7I4Q4"/>
<protein>
    <submittedName>
        <fullName evidence="1">Uncharacterized protein</fullName>
    </submittedName>
</protein>
<accession>A0A1H7I4Q4</accession>
<gene>
    <name evidence="1" type="ORF">SAMN05216387_10260</name>
</gene>